<evidence type="ECO:0008006" key="3">
    <source>
        <dbReference type="Google" id="ProtNLM"/>
    </source>
</evidence>
<evidence type="ECO:0000313" key="2">
    <source>
        <dbReference type="Proteomes" id="UP000590749"/>
    </source>
</evidence>
<reference evidence="1 2" key="1">
    <citation type="submission" date="2020-08" db="EMBL/GenBank/DDBJ databases">
        <title>Genomic Encyclopedia of Type Strains, Phase III (KMG-III): the genomes of soil and plant-associated and newly described type strains.</title>
        <authorList>
            <person name="Whitman W."/>
        </authorList>
    </citation>
    <scope>NUCLEOTIDE SEQUENCE [LARGE SCALE GENOMIC DNA]</scope>
    <source>
        <strain evidence="1 2">CECT 3287</strain>
    </source>
</reference>
<organism evidence="1 2">
    <name type="scientific">Actinoplanes campanulatus</name>
    <dbReference type="NCBI Taxonomy" id="113559"/>
    <lineage>
        <taxon>Bacteria</taxon>
        <taxon>Bacillati</taxon>
        <taxon>Actinomycetota</taxon>
        <taxon>Actinomycetes</taxon>
        <taxon>Micromonosporales</taxon>
        <taxon>Micromonosporaceae</taxon>
        <taxon>Actinoplanes</taxon>
    </lineage>
</organism>
<protein>
    <recommendedName>
        <fullName evidence="3">Peptidase inhibitor family I36</fullName>
    </recommendedName>
</protein>
<comment type="caution">
    <text evidence="1">The sequence shown here is derived from an EMBL/GenBank/DDBJ whole genome shotgun (WGS) entry which is preliminary data.</text>
</comment>
<dbReference type="RefSeq" id="WP_183227227.1">
    <property type="nucleotide sequence ID" value="NZ_BOME01000087.1"/>
</dbReference>
<dbReference type="Proteomes" id="UP000590749">
    <property type="component" value="Unassembled WGS sequence"/>
</dbReference>
<name>A0A7W5ARR8_9ACTN</name>
<accession>A0A7W5ARR8</accession>
<keyword evidence="2" id="KW-1185">Reference proteome</keyword>
<sequence length="107" mass="11725">MAAVVGVSSPAFAIHQPDPFSCSWNRTFGSGDFLWLKILQTNPSAPWTPLCFVDAGSAWDLNVRSVVGLHTGNNAGIIGSDTVLWAFPKWHDDFTNYGTVRHLTIYS</sequence>
<dbReference type="AlphaFoldDB" id="A0A7W5ARR8"/>
<proteinExistence type="predicted"/>
<dbReference type="EMBL" id="JACHXF010000032">
    <property type="protein sequence ID" value="MBB3101032.1"/>
    <property type="molecule type" value="Genomic_DNA"/>
</dbReference>
<evidence type="ECO:0000313" key="1">
    <source>
        <dbReference type="EMBL" id="MBB3101032.1"/>
    </source>
</evidence>
<gene>
    <name evidence="1" type="ORF">FHR83_008760</name>
</gene>